<evidence type="ECO:0000313" key="9">
    <source>
        <dbReference type="EMBL" id="APA88913.1"/>
    </source>
</evidence>
<dbReference type="OrthoDB" id="9802264at2"/>
<sequence length="391" mass="42400">MNSPKVVVEGLCKVFGTNPKQALAMLASGATKEEVFARTGQIVGVHDASFEVREGEIFVLMGLSGSGKSTLIRLINRLVEPSAGKVLIDGRDVASVPRAELTALRRKDMSMVFQSFALMPQRSVLANAAFGLEVAGVGRKEREARALTVLEQVGLAPFAQKLPAELSGGMQQRVGLARALAVNPSLMIMDEAFSALDPLKRKEMQNVLLELQREQQRTILFVSHDLEEAMRIGTRIAIMEGGHVVQIGTPQEIIKNPADDYVRAFFEGIDTSRYLTAGDLMQTDAVPLMHSPHIDASSVAAMLNGSADYAFVLDSERRIRGFVCRDATGSASPQLNQIECIRRSTPLDDVVERVVASHAPLPVVEADGSYCGSVNKTNVLNVLTRHRGSHV</sequence>
<dbReference type="CDD" id="cd03294">
    <property type="entry name" value="ABC_Pro_Gly_Betaine"/>
    <property type="match status" value="1"/>
</dbReference>
<dbReference type="NCBIfam" id="TIGR01186">
    <property type="entry name" value="proV"/>
    <property type="match status" value="1"/>
</dbReference>
<keyword evidence="5 7" id="KW-0547">Nucleotide-binding</keyword>
<dbReference type="GO" id="GO:0005524">
    <property type="term" value="F:ATP binding"/>
    <property type="evidence" value="ECO:0007669"/>
    <property type="project" value="UniProtKB-UniRule"/>
</dbReference>
<keyword evidence="4 7" id="KW-0997">Cell inner membrane</keyword>
<protein>
    <recommendedName>
        <fullName evidence="7">Quaternary amine transport ATP-binding protein</fullName>
        <ecNumber evidence="7">7.6.2.9</ecNumber>
    </recommendedName>
</protein>
<dbReference type="Proteomes" id="UP000179860">
    <property type="component" value="Chromosome 2"/>
</dbReference>
<evidence type="ECO:0000256" key="6">
    <source>
        <dbReference type="ARBA" id="ARBA00022840"/>
    </source>
</evidence>
<dbReference type="EC" id="7.6.2.9" evidence="7"/>
<evidence type="ECO:0000256" key="7">
    <source>
        <dbReference type="RuleBase" id="RU369116"/>
    </source>
</evidence>
<dbReference type="SMART" id="SM00382">
    <property type="entry name" value="AAA"/>
    <property type="match status" value="1"/>
</dbReference>
<proteinExistence type="inferred from homology"/>
<organism evidence="9 10">
    <name type="scientific">Paraburkholderia sprentiae WSM5005</name>
    <dbReference type="NCBI Taxonomy" id="754502"/>
    <lineage>
        <taxon>Bacteria</taxon>
        <taxon>Pseudomonadati</taxon>
        <taxon>Pseudomonadota</taxon>
        <taxon>Betaproteobacteria</taxon>
        <taxon>Burkholderiales</taxon>
        <taxon>Burkholderiaceae</taxon>
        <taxon>Paraburkholderia</taxon>
    </lineage>
</organism>
<comment type="similarity">
    <text evidence="1 7">Belongs to the ABC transporter superfamily.</text>
</comment>
<dbReference type="FunFam" id="3.40.50.300:FF:000201">
    <property type="entry name" value="Glycine betaine/L-proline ABC transporter ATP-binding protein"/>
    <property type="match status" value="1"/>
</dbReference>
<dbReference type="Pfam" id="PF00005">
    <property type="entry name" value="ABC_tran"/>
    <property type="match status" value="1"/>
</dbReference>
<reference evidence="9" key="2">
    <citation type="submission" date="2021-06" db="EMBL/GenBank/DDBJ databases">
        <authorList>
            <person name="Rogers T.H."/>
            <person name="Ramsay J.P."/>
            <person name="Wang P."/>
            <person name="Terpolilli J."/>
        </authorList>
    </citation>
    <scope>NUCLEOTIDE SEQUENCE</scope>
    <source>
        <strain evidence="9">WSM5005</strain>
    </source>
</reference>
<dbReference type="InterPro" id="IPR027417">
    <property type="entry name" value="P-loop_NTPase"/>
</dbReference>
<reference evidence="9" key="1">
    <citation type="submission" date="2016-09" db="EMBL/GenBank/DDBJ databases">
        <title>The Complete Genome of Burkholderia sprentiae wsm5005.</title>
        <authorList>
            <person name="De Meyer S."/>
            <person name="Wang P."/>
            <person name="Terpolilli J."/>
        </authorList>
    </citation>
    <scope>NUCLEOTIDE SEQUENCE [LARGE SCALE GENOMIC DNA]</scope>
    <source>
        <strain evidence="9">WSM5005</strain>
    </source>
</reference>
<feature type="domain" description="ABC transporter" evidence="8">
    <location>
        <begin position="30"/>
        <end position="266"/>
    </location>
</feature>
<dbReference type="GO" id="GO:0031460">
    <property type="term" value="P:glycine betaine transport"/>
    <property type="evidence" value="ECO:0007669"/>
    <property type="project" value="InterPro"/>
</dbReference>
<keyword evidence="6 7" id="KW-0067">ATP-binding</keyword>
<dbReference type="AlphaFoldDB" id="A0A1L1P6Y8"/>
<comment type="subunit">
    <text evidence="7">The complex is probably composed of two ATP-binding proteins, two transmembrane proteins and a solute-binding protein.</text>
</comment>
<evidence type="ECO:0000256" key="2">
    <source>
        <dbReference type="ARBA" id="ARBA00022448"/>
    </source>
</evidence>
<dbReference type="SUPFAM" id="SSF52540">
    <property type="entry name" value="P-loop containing nucleoside triphosphate hydrolases"/>
    <property type="match status" value="1"/>
</dbReference>
<dbReference type="GO" id="GO:0006970">
    <property type="term" value="P:response to osmotic stress"/>
    <property type="evidence" value="ECO:0007669"/>
    <property type="project" value="UniProtKB-ARBA"/>
</dbReference>
<evidence type="ECO:0000256" key="4">
    <source>
        <dbReference type="ARBA" id="ARBA00022519"/>
    </source>
</evidence>
<dbReference type="InterPro" id="IPR003439">
    <property type="entry name" value="ABC_transporter-like_ATP-bd"/>
</dbReference>
<dbReference type="InterPro" id="IPR017871">
    <property type="entry name" value="ABC_transporter-like_CS"/>
</dbReference>
<dbReference type="GO" id="GO:0006865">
    <property type="term" value="P:amino acid transport"/>
    <property type="evidence" value="ECO:0007669"/>
    <property type="project" value="UniProtKB-UniRule"/>
</dbReference>
<dbReference type="STRING" id="754502.BJG93_26895"/>
<evidence type="ECO:0000256" key="1">
    <source>
        <dbReference type="ARBA" id="ARBA00005417"/>
    </source>
</evidence>
<dbReference type="PROSITE" id="PS50893">
    <property type="entry name" value="ABC_TRANSPORTER_2"/>
    <property type="match status" value="1"/>
</dbReference>
<keyword evidence="3" id="KW-1003">Cell membrane</keyword>
<dbReference type="InterPro" id="IPR046342">
    <property type="entry name" value="CBS_dom_sf"/>
</dbReference>
<dbReference type="GO" id="GO:0015418">
    <property type="term" value="F:ABC-type quaternary ammonium compound transporting activity"/>
    <property type="evidence" value="ECO:0007669"/>
    <property type="project" value="UniProtKB-EC"/>
</dbReference>
<evidence type="ECO:0000259" key="8">
    <source>
        <dbReference type="PROSITE" id="PS50893"/>
    </source>
</evidence>
<dbReference type="Gene3D" id="3.40.50.300">
    <property type="entry name" value="P-loop containing nucleotide triphosphate hydrolases"/>
    <property type="match status" value="1"/>
</dbReference>
<comment type="catalytic activity">
    <reaction evidence="7">
        <text>a quaternary ammonium(out) + ATP + H2O = a quaternary ammonium(in) + ADP + phosphate + H(+)</text>
        <dbReference type="Rhea" id="RHEA:11036"/>
        <dbReference type="ChEBI" id="CHEBI:15377"/>
        <dbReference type="ChEBI" id="CHEBI:15378"/>
        <dbReference type="ChEBI" id="CHEBI:30616"/>
        <dbReference type="ChEBI" id="CHEBI:35267"/>
        <dbReference type="ChEBI" id="CHEBI:43474"/>
        <dbReference type="ChEBI" id="CHEBI:456216"/>
    </reaction>
</comment>
<dbReference type="GO" id="GO:0016887">
    <property type="term" value="F:ATP hydrolysis activity"/>
    <property type="evidence" value="ECO:0007669"/>
    <property type="project" value="UniProtKB-UniRule"/>
</dbReference>
<keyword evidence="10" id="KW-1185">Reference proteome</keyword>
<dbReference type="PANTHER" id="PTHR43869">
    <property type="entry name" value="GLYCINE BETAINE/PROLINE BETAINE TRANSPORT SYSTEM ATP-BINDING PROTEIN PROV"/>
    <property type="match status" value="1"/>
</dbReference>
<dbReference type="RefSeq" id="WP_027196411.1">
    <property type="nucleotide sequence ID" value="NZ_CP017562.2"/>
</dbReference>
<comment type="subcellular location">
    <subcellularLocation>
        <location evidence="7">Cell inner membrane</location>
        <topology evidence="7">Peripheral membrane protein</topology>
    </subcellularLocation>
</comment>
<dbReference type="InterPro" id="IPR005892">
    <property type="entry name" value="Gly-betaine_transp_ATP-bd"/>
</dbReference>
<dbReference type="EMBL" id="CP017562">
    <property type="protein sequence ID" value="APA88913.1"/>
    <property type="molecule type" value="Genomic_DNA"/>
</dbReference>
<evidence type="ECO:0000313" key="10">
    <source>
        <dbReference type="Proteomes" id="UP000179860"/>
    </source>
</evidence>
<dbReference type="PROSITE" id="PS00211">
    <property type="entry name" value="ABC_TRANSPORTER_1"/>
    <property type="match status" value="1"/>
</dbReference>
<dbReference type="SUPFAM" id="SSF54631">
    <property type="entry name" value="CBS-domain pair"/>
    <property type="match status" value="1"/>
</dbReference>
<keyword evidence="2 7" id="KW-0813">Transport</keyword>
<accession>A0A1L1P6Y8</accession>
<dbReference type="PANTHER" id="PTHR43869:SF1">
    <property type="entry name" value="GLYCINE BETAINE_PROLINE BETAINE TRANSPORT SYSTEM ATP-BINDING PROTEIN PROV"/>
    <property type="match status" value="1"/>
</dbReference>
<gene>
    <name evidence="9" type="ORF">BJG93_26895</name>
</gene>
<name>A0A1L1P6Y8_9BURK</name>
<keyword evidence="4 7" id="KW-0472">Membrane</keyword>
<dbReference type="GO" id="GO:0005886">
    <property type="term" value="C:plasma membrane"/>
    <property type="evidence" value="ECO:0007669"/>
    <property type="project" value="UniProtKB-SubCell"/>
</dbReference>
<evidence type="ECO:0000256" key="3">
    <source>
        <dbReference type="ARBA" id="ARBA00022475"/>
    </source>
</evidence>
<dbReference type="InterPro" id="IPR003593">
    <property type="entry name" value="AAA+_ATPase"/>
</dbReference>
<dbReference type="InterPro" id="IPR051921">
    <property type="entry name" value="ABC_osmolyte_uptake_ATP-bind"/>
</dbReference>
<evidence type="ECO:0000256" key="5">
    <source>
        <dbReference type="ARBA" id="ARBA00022741"/>
    </source>
</evidence>
<dbReference type="KEGG" id="pspw:BJG93_26895"/>